<dbReference type="GO" id="GO:0006952">
    <property type="term" value="P:defense response"/>
    <property type="evidence" value="ECO:0007669"/>
    <property type="project" value="InterPro"/>
</dbReference>
<dbReference type="Pfam" id="PF20160">
    <property type="entry name" value="C-JID"/>
    <property type="match status" value="1"/>
</dbReference>
<dbReference type="AlphaFoldDB" id="A0A1R3K7I5"/>
<dbReference type="SUPFAM" id="SSF52058">
    <property type="entry name" value="L domain-like"/>
    <property type="match status" value="1"/>
</dbReference>
<sequence>MGWDIVRQESKFPGKRSRLWSPEDVYRVLKNNKGTEAIEGISLNMSHTDVIELSPSIFEKMVNLRIIQFYYSMSGENKESKLLLLNDQDLKSLPEELRYLHWDYCPLKTLPSNFCPEKLVELKLSHCNMEHLWNGDQDLVNLKVIDLKHCKNLMRISNLSQARNIEKLTIGDCSNLAELPFLSHMVSLSSLDVFKCPISKFPEIPTNLTSLVLRKTPIEEVPSSIRRLKRLEYLDMSGTKIQNLPSDIVELDCLDQIDLSGCTNITSFPNVSENVIQLDLDNTGVEEIPSWVSRLKSLSTLNMRDCKNLKSISELPPCLRWLVAQGCTSLKNVSRIDQYQCSSYESKTWQSIIFADCFNLNQDAVDNIVANAMFRSQCIAKQLAEELTEGDYGSEEYKGQVICCFPGSEISDRFEYQSTNSSIIADLGPDKCGRFIAFVICLVVDLKRAHNLSLCVHCEFQLRNKSGDCQDFRINWQWPMYDDESIPLEFSNRVLVLYDSDMLQEAKDYEEASFEFSIGDDYDKISLDDIKVEKCGVHVFYVDGDSSSMRSGNGVQLTLIEDEENEGDDEEEEEPENKRQKTA</sequence>
<dbReference type="EMBL" id="AWUE01014567">
    <property type="protein sequence ID" value="OMP03039.1"/>
    <property type="molecule type" value="Genomic_DNA"/>
</dbReference>
<evidence type="ECO:0000313" key="5">
    <source>
        <dbReference type="EMBL" id="OMP03039.1"/>
    </source>
</evidence>
<evidence type="ECO:0000259" key="4">
    <source>
        <dbReference type="Pfam" id="PF20160"/>
    </source>
</evidence>
<comment type="caution">
    <text evidence="5">The sequence shown here is derived from an EMBL/GenBank/DDBJ whole genome shotgun (WGS) entry which is preliminary data.</text>
</comment>
<evidence type="ECO:0000256" key="2">
    <source>
        <dbReference type="ARBA" id="ARBA00022737"/>
    </source>
</evidence>
<keyword evidence="1" id="KW-0433">Leucine-rich repeat</keyword>
<proteinExistence type="predicted"/>
<dbReference type="InterPro" id="IPR045344">
    <property type="entry name" value="C-JID"/>
</dbReference>
<dbReference type="InterPro" id="IPR044974">
    <property type="entry name" value="Disease_R_plants"/>
</dbReference>
<dbReference type="PANTHER" id="PTHR11017:SF479">
    <property type="entry name" value="DISEASE RESISTANCE PROTEIN (TIR-NBS-LRR CLASS) FAMILY"/>
    <property type="match status" value="1"/>
</dbReference>
<reference evidence="6" key="1">
    <citation type="submission" date="2013-09" db="EMBL/GenBank/DDBJ databases">
        <title>Corchorus olitorius genome sequencing.</title>
        <authorList>
            <person name="Alam M."/>
            <person name="Haque M.S."/>
            <person name="Islam M.S."/>
            <person name="Emdad E.M."/>
            <person name="Islam M.M."/>
            <person name="Ahmed B."/>
            <person name="Halim A."/>
            <person name="Hossen Q.M.M."/>
            <person name="Hossain M.Z."/>
            <person name="Ahmed R."/>
            <person name="Khan M.M."/>
            <person name="Islam R."/>
            <person name="Rashid M.M."/>
            <person name="Khan S.A."/>
            <person name="Rahman M.S."/>
            <person name="Alam M."/>
            <person name="Yahiya A.S."/>
            <person name="Khan M.S."/>
            <person name="Azam M.S."/>
            <person name="Haque T."/>
            <person name="Lashkar M.Z.H."/>
            <person name="Akhand A.I."/>
            <person name="Morshed G."/>
            <person name="Roy S."/>
            <person name="Uddin K.S."/>
            <person name="Rabeya T."/>
            <person name="Hossain A.S."/>
            <person name="Chowdhury A."/>
            <person name="Snigdha A.R."/>
            <person name="Mortoza M.S."/>
            <person name="Matin S.A."/>
            <person name="Hoque S.M.E."/>
            <person name="Islam M.K."/>
            <person name="Roy D.K."/>
            <person name="Haider R."/>
            <person name="Moosa M.M."/>
            <person name="Elias S.M."/>
            <person name="Hasan A.M."/>
            <person name="Jahan S."/>
            <person name="Shafiuddin M."/>
            <person name="Mahmood N."/>
            <person name="Shommy N.S."/>
        </authorList>
    </citation>
    <scope>NUCLEOTIDE SEQUENCE [LARGE SCALE GENOMIC DNA]</scope>
    <source>
        <strain evidence="6">cv. O-4</strain>
    </source>
</reference>
<gene>
    <name evidence="5" type="ORF">COLO4_10641</name>
</gene>
<accession>A0A1R3K7I5</accession>
<protein>
    <submittedName>
        <fullName evidence="5">Leucine rich repeat 4</fullName>
    </submittedName>
</protein>
<evidence type="ECO:0000256" key="1">
    <source>
        <dbReference type="ARBA" id="ARBA00022614"/>
    </source>
</evidence>
<evidence type="ECO:0000313" key="6">
    <source>
        <dbReference type="Proteomes" id="UP000187203"/>
    </source>
</evidence>
<dbReference type="PANTHER" id="PTHR11017">
    <property type="entry name" value="LEUCINE-RICH REPEAT-CONTAINING PROTEIN"/>
    <property type="match status" value="1"/>
</dbReference>
<dbReference type="Proteomes" id="UP000187203">
    <property type="component" value="Unassembled WGS sequence"/>
</dbReference>
<name>A0A1R3K7I5_9ROSI</name>
<keyword evidence="6" id="KW-1185">Reference proteome</keyword>
<evidence type="ECO:0000256" key="3">
    <source>
        <dbReference type="SAM" id="MobiDB-lite"/>
    </source>
</evidence>
<dbReference type="InterPro" id="IPR032675">
    <property type="entry name" value="LRR_dom_sf"/>
</dbReference>
<organism evidence="5 6">
    <name type="scientific">Corchorus olitorius</name>
    <dbReference type="NCBI Taxonomy" id="93759"/>
    <lineage>
        <taxon>Eukaryota</taxon>
        <taxon>Viridiplantae</taxon>
        <taxon>Streptophyta</taxon>
        <taxon>Embryophyta</taxon>
        <taxon>Tracheophyta</taxon>
        <taxon>Spermatophyta</taxon>
        <taxon>Magnoliopsida</taxon>
        <taxon>eudicotyledons</taxon>
        <taxon>Gunneridae</taxon>
        <taxon>Pentapetalae</taxon>
        <taxon>rosids</taxon>
        <taxon>malvids</taxon>
        <taxon>Malvales</taxon>
        <taxon>Malvaceae</taxon>
        <taxon>Grewioideae</taxon>
        <taxon>Apeibeae</taxon>
        <taxon>Corchorus</taxon>
    </lineage>
</organism>
<feature type="compositionally biased region" description="Acidic residues" evidence="3">
    <location>
        <begin position="560"/>
        <end position="575"/>
    </location>
</feature>
<feature type="domain" description="C-JID" evidence="4">
    <location>
        <begin position="405"/>
        <end position="543"/>
    </location>
</feature>
<dbReference type="OrthoDB" id="1002322at2759"/>
<feature type="region of interest" description="Disordered" evidence="3">
    <location>
        <begin position="548"/>
        <end position="583"/>
    </location>
</feature>
<keyword evidence="2" id="KW-0677">Repeat</keyword>
<dbReference type="Gene3D" id="3.80.10.10">
    <property type="entry name" value="Ribonuclease Inhibitor"/>
    <property type="match status" value="2"/>
</dbReference>